<organism evidence="1 2">
    <name type="scientific">Fraxinus pennsylvanica</name>
    <dbReference type="NCBI Taxonomy" id="56036"/>
    <lineage>
        <taxon>Eukaryota</taxon>
        <taxon>Viridiplantae</taxon>
        <taxon>Streptophyta</taxon>
        <taxon>Embryophyta</taxon>
        <taxon>Tracheophyta</taxon>
        <taxon>Spermatophyta</taxon>
        <taxon>Magnoliopsida</taxon>
        <taxon>eudicotyledons</taxon>
        <taxon>Gunneridae</taxon>
        <taxon>Pentapetalae</taxon>
        <taxon>asterids</taxon>
        <taxon>lamiids</taxon>
        <taxon>Lamiales</taxon>
        <taxon>Oleaceae</taxon>
        <taxon>Oleeae</taxon>
        <taxon>Fraxinus</taxon>
    </lineage>
</organism>
<dbReference type="EMBL" id="OU503051">
    <property type="protein sequence ID" value="CAI9778504.1"/>
    <property type="molecule type" value="Genomic_DNA"/>
</dbReference>
<gene>
    <name evidence="1" type="ORF">FPE_LOCUS25934</name>
</gene>
<evidence type="ECO:0000313" key="2">
    <source>
        <dbReference type="Proteomes" id="UP000834106"/>
    </source>
</evidence>
<dbReference type="Proteomes" id="UP000834106">
    <property type="component" value="Chromosome 16"/>
</dbReference>
<evidence type="ECO:0000313" key="1">
    <source>
        <dbReference type="EMBL" id="CAI9778504.1"/>
    </source>
</evidence>
<dbReference type="AlphaFoldDB" id="A0AAD2A029"/>
<sequence length="139" mass="15598">MVASMELAKQEGTDLVELCIGSLSFSNISEIEQLLKHRLLPSIVSFRICAFVKLRELVRSDSNFTLQWLVSVRGTPQICAFVKLRELVRSDSNFTLQWLVSPSAAIKTCLFDLLGHKDYVRCGGDMFASGSYDHKVVIL</sequence>
<accession>A0AAD2A029</accession>
<proteinExistence type="predicted"/>
<reference evidence="1" key="1">
    <citation type="submission" date="2023-05" db="EMBL/GenBank/DDBJ databases">
        <authorList>
            <person name="Huff M."/>
        </authorList>
    </citation>
    <scope>NUCLEOTIDE SEQUENCE</scope>
</reference>
<protein>
    <submittedName>
        <fullName evidence="1">Uncharacterized protein</fullName>
    </submittedName>
</protein>
<name>A0AAD2A029_9LAMI</name>
<keyword evidence="2" id="KW-1185">Reference proteome</keyword>